<dbReference type="SUPFAM" id="SSF53790">
    <property type="entry name" value="Tetrapyrrole methylase"/>
    <property type="match status" value="1"/>
</dbReference>
<dbReference type="eggNOG" id="COG2241">
    <property type="taxonomic scope" value="Bacteria"/>
</dbReference>
<feature type="domain" description="Tetrapyrrole methylase" evidence="7">
    <location>
        <begin position="4"/>
        <end position="205"/>
    </location>
</feature>
<accession>A0A075JG60</accession>
<dbReference type="OrthoDB" id="9787825at2"/>
<dbReference type="eggNOG" id="COG2242">
    <property type="taxonomic scope" value="Bacteria"/>
</dbReference>
<protein>
    <recommendedName>
        <fullName evidence="7">Tetrapyrrole methylase domain-containing protein</fullName>
    </recommendedName>
</protein>
<dbReference type="GO" id="GO:0009236">
    <property type="term" value="P:cobalamin biosynthetic process"/>
    <property type="evidence" value="ECO:0007669"/>
    <property type="project" value="UniProtKB-UniPathway"/>
</dbReference>
<dbReference type="NCBIfam" id="TIGR02467">
    <property type="entry name" value="CbiE"/>
    <property type="match status" value="1"/>
</dbReference>
<sequence>MIEVVGIQDGGWALLPAHLRQLVTDADVVVGGRRHLELLPQVEGQERLTWPRPLRDGLRELLFHADDHAHGRATSSDAHETDDAASGRVVVLASGDPLRSGVATTLIDEFGAGAVRVHPALSSETLARARMGWAAESVDVVTTVGRSIERVRPFVTPRARLVVLCSDARGPGELAALLVQSGAPEARLTAWWHLGGPGEGSLQATAQGWPDGERDLAEPIPDLVLVCVEVPDELGAADVVGTVPGRTETWFGNDGLITKRDVRAAALARLRPTRGALLWDLGAGSGAVGIEWALAAPEARAVAVERDPVRAERARENARALGVDHRVDVVEASVHDVVVHDVAVRGVQHPDGTAGGPCRDGAARGTSDARDSAPDAVFFGGGLSAEAVDAALAALRPGGRLLAHAVTLESESILLHAWRTRGGDLTRLAVEHLEPLGRLHGWRPARAVVQWSYAKDLT</sequence>
<comment type="pathway">
    <text evidence="1">Cofactor biosynthesis; adenosylcobalamin biosynthesis.</text>
</comment>
<name>A0A075JG60_9MICO</name>
<dbReference type="GO" id="GO:0008276">
    <property type="term" value="F:protein methyltransferase activity"/>
    <property type="evidence" value="ECO:0007669"/>
    <property type="project" value="InterPro"/>
</dbReference>
<proteinExistence type="predicted"/>
<dbReference type="Proteomes" id="UP000027986">
    <property type="component" value="Chromosome"/>
</dbReference>
<dbReference type="HOGENOM" id="CLU_031955_0_0_11"/>
<dbReference type="InterPro" id="IPR035996">
    <property type="entry name" value="4pyrrol_Methylase_sf"/>
</dbReference>
<evidence type="ECO:0000256" key="2">
    <source>
        <dbReference type="ARBA" id="ARBA00022573"/>
    </source>
</evidence>
<dbReference type="InterPro" id="IPR000878">
    <property type="entry name" value="4pyrrol_Mease"/>
</dbReference>
<dbReference type="InterPro" id="IPR014008">
    <property type="entry name" value="Cbl_synth_MTase_CbiT"/>
</dbReference>
<evidence type="ECO:0000313" key="8">
    <source>
        <dbReference type="EMBL" id="AIF40884.1"/>
    </source>
</evidence>
<dbReference type="Pfam" id="PF00590">
    <property type="entry name" value="TP_methylase"/>
    <property type="match status" value="1"/>
</dbReference>
<dbReference type="InterPro" id="IPR006365">
    <property type="entry name" value="Cbl_synth_CobL"/>
</dbReference>
<dbReference type="InterPro" id="IPR012818">
    <property type="entry name" value="CbiE"/>
</dbReference>
<organism evidence="8 9">
    <name type="scientific">Dermacoccus nishinomiyaensis</name>
    <dbReference type="NCBI Taxonomy" id="1274"/>
    <lineage>
        <taxon>Bacteria</taxon>
        <taxon>Bacillati</taxon>
        <taxon>Actinomycetota</taxon>
        <taxon>Actinomycetes</taxon>
        <taxon>Micrococcales</taxon>
        <taxon>Dermacoccaceae</taxon>
        <taxon>Dermacoccus</taxon>
    </lineage>
</organism>
<dbReference type="SUPFAM" id="SSF53335">
    <property type="entry name" value="S-adenosyl-L-methionine-dependent methyltransferases"/>
    <property type="match status" value="1"/>
</dbReference>
<evidence type="ECO:0000256" key="3">
    <source>
        <dbReference type="ARBA" id="ARBA00022603"/>
    </source>
</evidence>
<dbReference type="InterPro" id="IPR050714">
    <property type="entry name" value="Cobalamin_biosynth_MTase"/>
</dbReference>
<keyword evidence="9" id="KW-1185">Reference proteome</keyword>
<dbReference type="GO" id="GO:0032259">
    <property type="term" value="P:methylation"/>
    <property type="evidence" value="ECO:0007669"/>
    <property type="project" value="UniProtKB-KW"/>
</dbReference>
<keyword evidence="2" id="KW-0169">Cobalamin biosynthesis</keyword>
<keyword evidence="4" id="KW-0808">Transferase</keyword>
<dbReference type="RefSeq" id="WP_051805904.1">
    <property type="nucleotide sequence ID" value="NZ_CP008889.1"/>
</dbReference>
<evidence type="ECO:0000256" key="6">
    <source>
        <dbReference type="SAM" id="MobiDB-lite"/>
    </source>
</evidence>
<dbReference type="GeneID" id="41841077"/>
<dbReference type="PANTHER" id="PTHR43182:SF1">
    <property type="entry name" value="COBALT-PRECORRIN-7 C(5)-METHYLTRANSFERASE"/>
    <property type="match status" value="1"/>
</dbReference>
<dbReference type="NCBIfam" id="TIGR02469">
    <property type="entry name" value="CbiT"/>
    <property type="match status" value="1"/>
</dbReference>
<keyword evidence="3" id="KW-0489">Methyltransferase</keyword>
<dbReference type="InterPro" id="IPR014777">
    <property type="entry name" value="4pyrrole_Mease_sub1"/>
</dbReference>
<dbReference type="InterPro" id="IPR029063">
    <property type="entry name" value="SAM-dependent_MTases_sf"/>
</dbReference>
<evidence type="ECO:0000256" key="5">
    <source>
        <dbReference type="ARBA" id="ARBA00022691"/>
    </source>
</evidence>
<dbReference type="UniPathway" id="UPA00148"/>
<evidence type="ECO:0000256" key="1">
    <source>
        <dbReference type="ARBA" id="ARBA00004953"/>
    </source>
</evidence>
<dbReference type="AlphaFoldDB" id="A0A075JG60"/>
<feature type="region of interest" description="Disordered" evidence="6">
    <location>
        <begin position="348"/>
        <end position="367"/>
    </location>
</feature>
<reference evidence="8 9" key="1">
    <citation type="submission" date="2014-07" db="EMBL/GenBank/DDBJ databases">
        <title>Genome Sequencing of Dermacoccus nishinomiyaensis.</title>
        <authorList>
            <person name="Hong K.W."/>
            <person name="Chan K.G."/>
        </authorList>
    </citation>
    <scope>NUCLEOTIDE SEQUENCE [LARGE SCALE GENOMIC DNA]</scope>
    <source>
        <strain evidence="8 9">M25</strain>
    </source>
</reference>
<gene>
    <name evidence="8" type="ORF">HX89_07935</name>
</gene>
<dbReference type="CDD" id="cd02440">
    <property type="entry name" value="AdoMet_MTases"/>
    <property type="match status" value="1"/>
</dbReference>
<evidence type="ECO:0000259" key="7">
    <source>
        <dbReference type="Pfam" id="PF00590"/>
    </source>
</evidence>
<dbReference type="KEGG" id="dni:HX89_07935"/>
<dbReference type="CDD" id="cd11644">
    <property type="entry name" value="Precorrin-6Y-MT"/>
    <property type="match status" value="1"/>
</dbReference>
<evidence type="ECO:0000256" key="4">
    <source>
        <dbReference type="ARBA" id="ARBA00022679"/>
    </source>
</evidence>
<dbReference type="Gene3D" id="3.40.1010.10">
    <property type="entry name" value="Cobalt-precorrin-4 Transmethylase, Domain 1"/>
    <property type="match status" value="1"/>
</dbReference>
<keyword evidence="5" id="KW-0949">S-adenosyl-L-methionine</keyword>
<evidence type="ECO:0000313" key="9">
    <source>
        <dbReference type="Proteomes" id="UP000027986"/>
    </source>
</evidence>
<dbReference type="PIRSF" id="PIRSF036428">
    <property type="entry name" value="CobL"/>
    <property type="match status" value="1"/>
</dbReference>
<dbReference type="EMBL" id="CP008889">
    <property type="protein sequence ID" value="AIF40884.1"/>
    <property type="molecule type" value="Genomic_DNA"/>
</dbReference>
<dbReference type="Gene3D" id="3.40.50.150">
    <property type="entry name" value="Vaccinia Virus protein VP39"/>
    <property type="match status" value="1"/>
</dbReference>
<dbReference type="PANTHER" id="PTHR43182">
    <property type="entry name" value="COBALT-PRECORRIN-6B C(15)-METHYLTRANSFERASE (DECARBOXYLATING)"/>
    <property type="match status" value="1"/>
</dbReference>